<proteinExistence type="predicted"/>
<dbReference type="SMART" id="SM00449">
    <property type="entry name" value="SPRY"/>
    <property type="match status" value="1"/>
</dbReference>
<gene>
    <name evidence="4" type="ORF">LGLO00237_LOCUS34151</name>
</gene>
<dbReference type="Pfam" id="PF00622">
    <property type="entry name" value="SPRY"/>
    <property type="match status" value="1"/>
</dbReference>
<dbReference type="InterPro" id="IPR013144">
    <property type="entry name" value="CRA_dom"/>
</dbReference>
<evidence type="ECO:0000259" key="3">
    <source>
        <dbReference type="PROSITE" id="PS50897"/>
    </source>
</evidence>
<feature type="region of interest" description="Disordered" evidence="1">
    <location>
        <begin position="307"/>
        <end position="372"/>
    </location>
</feature>
<evidence type="ECO:0008006" key="5">
    <source>
        <dbReference type="Google" id="ProtNLM"/>
    </source>
</evidence>
<evidence type="ECO:0000256" key="1">
    <source>
        <dbReference type="SAM" id="MobiDB-lite"/>
    </source>
</evidence>
<dbReference type="InterPro" id="IPR006594">
    <property type="entry name" value="LisH"/>
</dbReference>
<dbReference type="InterPro" id="IPR006595">
    <property type="entry name" value="CTLH_C"/>
</dbReference>
<accession>A0A7S3ZG63</accession>
<dbReference type="InterPro" id="IPR043136">
    <property type="entry name" value="B30.2/SPRY_sf"/>
</dbReference>
<dbReference type="AlphaFoldDB" id="A0A7S3ZG63"/>
<dbReference type="InterPro" id="IPR001870">
    <property type="entry name" value="B30.2/SPRY"/>
</dbReference>
<dbReference type="InterPro" id="IPR050618">
    <property type="entry name" value="Ubq-SigPath_Reg"/>
</dbReference>
<feature type="compositionally biased region" description="Basic residues" evidence="1">
    <location>
        <begin position="333"/>
        <end position="343"/>
    </location>
</feature>
<organism evidence="4">
    <name type="scientific">Lotharella globosa</name>
    <dbReference type="NCBI Taxonomy" id="91324"/>
    <lineage>
        <taxon>Eukaryota</taxon>
        <taxon>Sar</taxon>
        <taxon>Rhizaria</taxon>
        <taxon>Cercozoa</taxon>
        <taxon>Chlorarachniophyceae</taxon>
        <taxon>Lotharella</taxon>
    </lineage>
</organism>
<dbReference type="SUPFAM" id="SSF49899">
    <property type="entry name" value="Concanavalin A-like lectins/glucanases"/>
    <property type="match status" value="1"/>
</dbReference>
<dbReference type="InterPro" id="IPR024964">
    <property type="entry name" value="CTLH/CRA"/>
</dbReference>
<dbReference type="PROSITE" id="PS50188">
    <property type="entry name" value="B302_SPRY"/>
    <property type="match status" value="1"/>
</dbReference>
<protein>
    <recommendedName>
        <fullName evidence="5">B30.2/SPRY domain-containing protein</fullName>
    </recommendedName>
</protein>
<dbReference type="Pfam" id="PF10607">
    <property type="entry name" value="CTLH"/>
    <property type="match status" value="1"/>
</dbReference>
<dbReference type="Gene3D" id="2.60.120.920">
    <property type="match status" value="1"/>
</dbReference>
<reference evidence="4" key="1">
    <citation type="submission" date="2021-01" db="EMBL/GenBank/DDBJ databases">
        <authorList>
            <person name="Corre E."/>
            <person name="Pelletier E."/>
            <person name="Niang G."/>
            <person name="Scheremetjew M."/>
            <person name="Finn R."/>
            <person name="Kale V."/>
            <person name="Holt S."/>
            <person name="Cochrane G."/>
            <person name="Meng A."/>
            <person name="Brown T."/>
            <person name="Cohen L."/>
        </authorList>
    </citation>
    <scope>NUCLEOTIDE SEQUENCE</scope>
    <source>
        <strain evidence="4">CCCM811</strain>
    </source>
</reference>
<dbReference type="InterPro" id="IPR003877">
    <property type="entry name" value="SPRY_dom"/>
</dbReference>
<feature type="compositionally biased region" description="Basic and acidic residues" evidence="1">
    <location>
        <begin position="1"/>
        <end position="31"/>
    </location>
</feature>
<dbReference type="SMART" id="SM00668">
    <property type="entry name" value="CTLH"/>
    <property type="match status" value="1"/>
</dbReference>
<feature type="domain" description="B30.2/SPRY" evidence="2">
    <location>
        <begin position="27"/>
        <end position="215"/>
    </location>
</feature>
<feature type="compositionally biased region" description="Basic and acidic residues" evidence="1">
    <location>
        <begin position="344"/>
        <end position="367"/>
    </location>
</feature>
<name>A0A7S3ZG63_9EUKA</name>
<dbReference type="SMART" id="SM00757">
    <property type="entry name" value="CRA"/>
    <property type="match status" value="1"/>
</dbReference>
<evidence type="ECO:0000259" key="2">
    <source>
        <dbReference type="PROSITE" id="PS50188"/>
    </source>
</evidence>
<dbReference type="InterPro" id="IPR044736">
    <property type="entry name" value="Gid1/RanBPM/SPLA_SPRY"/>
</dbReference>
<dbReference type="InterPro" id="IPR013320">
    <property type="entry name" value="ConA-like_dom_sf"/>
</dbReference>
<dbReference type="PROSITE" id="PS50896">
    <property type="entry name" value="LISH"/>
    <property type="match status" value="1"/>
</dbReference>
<feature type="domain" description="CTLH" evidence="3">
    <location>
        <begin position="376"/>
        <end position="428"/>
    </location>
</feature>
<feature type="region of interest" description="Disordered" evidence="1">
    <location>
        <begin position="1"/>
        <end position="50"/>
    </location>
</feature>
<dbReference type="CDD" id="cd12885">
    <property type="entry name" value="SPRY_RanBP_like"/>
    <property type="match status" value="1"/>
</dbReference>
<dbReference type="PROSITE" id="PS50897">
    <property type="entry name" value="CTLH"/>
    <property type="match status" value="1"/>
</dbReference>
<sequence length="528" mass="58044">MDLDTKMEVNSIDGEKKEATMEVVLEEKSSSPEKMQTQPIPIPPEYPSEFDTRDYPHTVEIRKDKISAKYTGVGNHSNDFGSVRTNKPVPAGIQIYYFEVEIVNAGRQASIAVGFSTKDFPLTRQVGTAKNSTGYRGDDGKKYKDESAGQCYGPFFSTEDVIGCGISSHTNSVFFTKNGRSLSTAFEGVRGVFYPTVSLHSPDEMIRINLGDRPFKYDIEGHRADEKVSIRISRVIDTAIVIVRSQAKFDLMVQNTPVDEACLAPLVREYLAHSGYVNALKTFDEALGSDSEQHMMLTGLLPGGTTLGGSDTKMGASSSSKRVKHCLSGNAPKSRRQKKARAARHAEKSSGSKETNGDFKASKKGKDPFGLSRASDREAIRKLITGGKIGDAVELLRETFPSVIDDNLLFKMHCQQFVELMREGKSDAAIQFARGKLHAYKSLTPDENEHRCSVMGLVAYVDIENSPAAPLLSPSRRQDLAVEINAKIMIHLGLPPQSKLELLLRQLQASQEVLRECNHGMGAPFSLA</sequence>
<dbReference type="EMBL" id="HBIV01049213">
    <property type="protein sequence ID" value="CAE0682363.1"/>
    <property type="molecule type" value="Transcribed_RNA"/>
</dbReference>
<evidence type="ECO:0000313" key="4">
    <source>
        <dbReference type="EMBL" id="CAE0682363.1"/>
    </source>
</evidence>
<dbReference type="PANTHER" id="PTHR12864">
    <property type="entry name" value="RAN BINDING PROTEIN 9-RELATED"/>
    <property type="match status" value="1"/>
</dbReference>